<gene>
    <name evidence="1" type="ORF">NPIL_115551</name>
</gene>
<keyword evidence="2" id="KW-1185">Reference proteome</keyword>
<dbReference type="OrthoDB" id="414730at2759"/>
<dbReference type="AlphaFoldDB" id="A0A8X6QMK6"/>
<dbReference type="EMBL" id="BMAW01128680">
    <property type="protein sequence ID" value="GFU26940.1"/>
    <property type="molecule type" value="Genomic_DNA"/>
</dbReference>
<sequence>MWAIGSHIKTIEETLITALNHLEKLAKLNKMEISAEITITHLFTMPSRDHQINLFYKGVLLQQSSLSRYLEVTFDAQLFWSNHIKTLDQKGQKRINLLKRQ</sequence>
<proteinExistence type="predicted"/>
<comment type="caution">
    <text evidence="1">The sequence shown here is derived from an EMBL/GenBank/DDBJ whole genome shotgun (WGS) entry which is preliminary data.</text>
</comment>
<name>A0A8X6QMK6_NEPPI</name>
<evidence type="ECO:0000313" key="1">
    <source>
        <dbReference type="EMBL" id="GFU26940.1"/>
    </source>
</evidence>
<accession>A0A8X6QMK6</accession>
<dbReference type="Proteomes" id="UP000887013">
    <property type="component" value="Unassembled WGS sequence"/>
</dbReference>
<organism evidence="1 2">
    <name type="scientific">Nephila pilipes</name>
    <name type="common">Giant wood spider</name>
    <name type="synonym">Nephila maculata</name>
    <dbReference type="NCBI Taxonomy" id="299642"/>
    <lineage>
        <taxon>Eukaryota</taxon>
        <taxon>Metazoa</taxon>
        <taxon>Ecdysozoa</taxon>
        <taxon>Arthropoda</taxon>
        <taxon>Chelicerata</taxon>
        <taxon>Arachnida</taxon>
        <taxon>Araneae</taxon>
        <taxon>Araneomorphae</taxon>
        <taxon>Entelegynae</taxon>
        <taxon>Araneoidea</taxon>
        <taxon>Nephilidae</taxon>
        <taxon>Nephila</taxon>
    </lineage>
</organism>
<evidence type="ECO:0000313" key="2">
    <source>
        <dbReference type="Proteomes" id="UP000887013"/>
    </source>
</evidence>
<reference evidence="1" key="1">
    <citation type="submission" date="2020-08" db="EMBL/GenBank/DDBJ databases">
        <title>Multicomponent nature underlies the extraordinary mechanical properties of spider dragline silk.</title>
        <authorList>
            <person name="Kono N."/>
            <person name="Nakamura H."/>
            <person name="Mori M."/>
            <person name="Yoshida Y."/>
            <person name="Ohtoshi R."/>
            <person name="Malay A.D."/>
            <person name="Moran D.A.P."/>
            <person name="Tomita M."/>
            <person name="Numata K."/>
            <person name="Arakawa K."/>
        </authorList>
    </citation>
    <scope>NUCLEOTIDE SEQUENCE</scope>
</reference>
<protein>
    <submittedName>
        <fullName evidence="1">Uncharacterized protein</fullName>
    </submittedName>
</protein>